<dbReference type="SUPFAM" id="SSF48150">
    <property type="entry name" value="DNA-glycosylase"/>
    <property type="match status" value="1"/>
</dbReference>
<evidence type="ECO:0000256" key="9">
    <source>
        <dbReference type="ARBA" id="ARBA00023295"/>
    </source>
</evidence>
<sequence>MNKEEKVNFIINKLEEFYPEIPIPLDHKDPYTLLIAVLMSAQSTDVRVNQITPLLFERADNPYDMIKMSIDEIREIIKPVGLSPMKAKGIHGLSQMIIDLHNGKVPQTYEELEAMPAVGHKTAAVVLSQAFGIPAFPVDTHIHRLMYRWNLTSGKNVVQTEKDAKRLFPKEKWNDLHLQIIWYGREYSPARGWDLEKDIITKTVGRKTVLDEYYKKLKK</sequence>
<comment type="caution">
    <text evidence="10">Lacks conserved residue(s) required for the propagation of feature annotation.</text>
</comment>
<feature type="domain" description="HhH-GPD" evidence="11">
    <location>
        <begin position="39"/>
        <end position="186"/>
    </location>
</feature>
<dbReference type="GO" id="GO:0019104">
    <property type="term" value="F:DNA N-glycosylase activity"/>
    <property type="evidence" value="ECO:0007669"/>
    <property type="project" value="UniProtKB-UniRule"/>
</dbReference>
<keyword evidence="9 10" id="KW-0326">Glycosidase</keyword>
<dbReference type="SMART" id="SM00478">
    <property type="entry name" value="ENDO3c"/>
    <property type="match status" value="1"/>
</dbReference>
<keyword evidence="13" id="KW-1185">Reference proteome</keyword>
<keyword evidence="7" id="KW-0411">Iron-sulfur</keyword>
<evidence type="ECO:0000256" key="6">
    <source>
        <dbReference type="ARBA" id="ARBA00023004"/>
    </source>
</evidence>
<evidence type="ECO:0000313" key="12">
    <source>
        <dbReference type="EMBL" id="PQJ32623.1"/>
    </source>
</evidence>
<comment type="cofactor">
    <cofactor evidence="10">
        <name>[4Fe-4S] cluster</name>
        <dbReference type="ChEBI" id="CHEBI:49883"/>
    </cofactor>
    <text evidence="10">Binds 1 [4Fe-4S] cluster.</text>
</comment>
<evidence type="ECO:0000256" key="5">
    <source>
        <dbReference type="ARBA" id="ARBA00022801"/>
    </source>
</evidence>
<dbReference type="InterPro" id="IPR011257">
    <property type="entry name" value="DNA_glycosylase"/>
</dbReference>
<comment type="catalytic activity">
    <reaction evidence="10">
        <text>2'-deoxyribonucleotide-(2'-deoxyribose 5'-phosphate)-2'-deoxyribonucleotide-DNA = a 3'-end 2'-deoxyribonucleotide-(2,3-dehydro-2,3-deoxyribose 5'-phosphate)-DNA + a 5'-end 5'-phospho-2'-deoxyribonucleoside-DNA + H(+)</text>
        <dbReference type="Rhea" id="RHEA:66592"/>
        <dbReference type="Rhea" id="RHEA-COMP:13180"/>
        <dbReference type="Rhea" id="RHEA-COMP:16897"/>
        <dbReference type="Rhea" id="RHEA-COMP:17067"/>
        <dbReference type="ChEBI" id="CHEBI:15378"/>
        <dbReference type="ChEBI" id="CHEBI:136412"/>
        <dbReference type="ChEBI" id="CHEBI:157695"/>
        <dbReference type="ChEBI" id="CHEBI:167181"/>
        <dbReference type="EC" id="4.2.99.18"/>
    </reaction>
</comment>
<dbReference type="GO" id="GO:0046872">
    <property type="term" value="F:metal ion binding"/>
    <property type="evidence" value="ECO:0007669"/>
    <property type="project" value="UniProtKB-KW"/>
</dbReference>
<proteinExistence type="inferred from homology"/>
<evidence type="ECO:0000256" key="7">
    <source>
        <dbReference type="ARBA" id="ARBA00023014"/>
    </source>
</evidence>
<keyword evidence="10" id="KW-0238">DNA-binding</keyword>
<keyword evidence="6" id="KW-0408">Iron</keyword>
<dbReference type="PIRSF" id="PIRSF001435">
    <property type="entry name" value="Nth"/>
    <property type="match status" value="1"/>
</dbReference>
<dbReference type="GO" id="GO:0006285">
    <property type="term" value="P:base-excision repair, AP site formation"/>
    <property type="evidence" value="ECO:0007669"/>
    <property type="project" value="TreeGrafter"/>
</dbReference>
<name>A0A2S7UEA8_9FLAO</name>
<dbReference type="RefSeq" id="WP_105071693.1">
    <property type="nucleotide sequence ID" value="NZ_MTPW01000001.1"/>
</dbReference>
<dbReference type="OrthoDB" id="9800977at2"/>
<keyword evidence="10" id="KW-0456">Lyase</keyword>
<dbReference type="EC" id="4.2.99.18" evidence="10"/>
<comment type="caution">
    <text evidence="12">The sequence shown here is derived from an EMBL/GenBank/DDBJ whole genome shotgun (WGS) entry which is preliminary data.</text>
</comment>
<keyword evidence="5 10" id="KW-0378">Hydrolase</keyword>
<reference evidence="12 13" key="1">
    <citation type="submission" date="2017-01" db="EMBL/GenBank/DDBJ databases">
        <title>Trade-off between light-utilization and light-protection in marine flavobacteria.</title>
        <authorList>
            <person name="Kumagai Y."/>
            <person name="Yoshizawa S."/>
            <person name="Kogure K."/>
            <person name="Iwasaki W."/>
        </authorList>
    </citation>
    <scope>NUCLEOTIDE SEQUENCE [LARGE SCALE GENOMIC DNA]</scope>
    <source>
        <strain evidence="12 13">KCTC 32109</strain>
    </source>
</reference>
<dbReference type="PANTHER" id="PTHR10359:SF18">
    <property type="entry name" value="ENDONUCLEASE III"/>
    <property type="match status" value="1"/>
</dbReference>
<dbReference type="Pfam" id="PF00730">
    <property type="entry name" value="HhH-GPD"/>
    <property type="match status" value="1"/>
</dbReference>
<evidence type="ECO:0000256" key="1">
    <source>
        <dbReference type="ARBA" id="ARBA00008343"/>
    </source>
</evidence>
<dbReference type="HAMAP" id="MF_00942">
    <property type="entry name" value="Nth"/>
    <property type="match status" value="1"/>
</dbReference>
<comment type="function">
    <text evidence="10">DNA repair enzyme that has both DNA N-glycosylase activity and AP-lyase activity. The DNA N-glycosylase activity releases various damaged pyrimidines from DNA by cleaving the N-glycosidic bond, leaving an AP (apurinic/apyrimidinic) site. The AP-lyase activity cleaves the phosphodiester bond 3' to the AP site by a beta-elimination, leaving a 3'-terminal unsaturated sugar and a product with a terminal 5'-phosphate.</text>
</comment>
<dbReference type="InterPro" id="IPR005759">
    <property type="entry name" value="Nth"/>
</dbReference>
<dbReference type="PANTHER" id="PTHR10359">
    <property type="entry name" value="A/G-SPECIFIC ADENINE GLYCOSYLASE/ENDONUCLEASE III"/>
    <property type="match status" value="1"/>
</dbReference>
<keyword evidence="4 10" id="KW-0227">DNA damage</keyword>
<dbReference type="GO" id="GO:0051539">
    <property type="term" value="F:4 iron, 4 sulfur cluster binding"/>
    <property type="evidence" value="ECO:0007669"/>
    <property type="project" value="UniProtKB-KW"/>
</dbReference>
<evidence type="ECO:0000256" key="4">
    <source>
        <dbReference type="ARBA" id="ARBA00022763"/>
    </source>
</evidence>
<accession>A0A2S7UEA8</accession>
<evidence type="ECO:0000313" key="13">
    <source>
        <dbReference type="Proteomes" id="UP000239747"/>
    </source>
</evidence>
<keyword evidence="2" id="KW-0004">4Fe-4S</keyword>
<evidence type="ECO:0000256" key="2">
    <source>
        <dbReference type="ARBA" id="ARBA00022485"/>
    </source>
</evidence>
<dbReference type="CDD" id="cd00056">
    <property type="entry name" value="ENDO3c"/>
    <property type="match status" value="1"/>
</dbReference>
<keyword evidence="12" id="KW-0255">Endonuclease</keyword>
<dbReference type="EMBL" id="MTPW01000001">
    <property type="protein sequence ID" value="PQJ32623.1"/>
    <property type="molecule type" value="Genomic_DNA"/>
</dbReference>
<gene>
    <name evidence="10" type="primary">nth</name>
    <name evidence="12" type="ORF">BST92_12100</name>
</gene>
<dbReference type="GO" id="GO:0140078">
    <property type="term" value="F:class I DNA-(apurinic or apyrimidinic site) endonuclease activity"/>
    <property type="evidence" value="ECO:0007669"/>
    <property type="project" value="UniProtKB-EC"/>
</dbReference>
<dbReference type="Gene3D" id="1.10.1670.10">
    <property type="entry name" value="Helix-hairpin-Helix base-excision DNA repair enzymes (C-terminal)"/>
    <property type="match status" value="1"/>
</dbReference>
<evidence type="ECO:0000256" key="8">
    <source>
        <dbReference type="ARBA" id="ARBA00023204"/>
    </source>
</evidence>
<dbReference type="AlphaFoldDB" id="A0A2S7UEA8"/>
<dbReference type="FunFam" id="1.10.340.30:FF:000001">
    <property type="entry name" value="Endonuclease III"/>
    <property type="match status" value="1"/>
</dbReference>
<evidence type="ECO:0000256" key="3">
    <source>
        <dbReference type="ARBA" id="ARBA00022723"/>
    </source>
</evidence>
<dbReference type="GO" id="GO:0003677">
    <property type="term" value="F:DNA binding"/>
    <property type="evidence" value="ECO:0007669"/>
    <property type="project" value="UniProtKB-UniRule"/>
</dbReference>
<keyword evidence="8 10" id="KW-0234">DNA repair</keyword>
<dbReference type="InterPro" id="IPR003265">
    <property type="entry name" value="HhH-GPD_domain"/>
</dbReference>
<keyword evidence="3" id="KW-0479">Metal-binding</keyword>
<evidence type="ECO:0000259" key="11">
    <source>
        <dbReference type="SMART" id="SM00478"/>
    </source>
</evidence>
<keyword evidence="12" id="KW-0540">Nuclease</keyword>
<organism evidence="12 13">
    <name type="scientific">Nonlabens arenilitoris</name>
    <dbReference type="NCBI Taxonomy" id="1217969"/>
    <lineage>
        <taxon>Bacteria</taxon>
        <taxon>Pseudomonadati</taxon>
        <taxon>Bacteroidota</taxon>
        <taxon>Flavobacteriia</taxon>
        <taxon>Flavobacteriales</taxon>
        <taxon>Flavobacteriaceae</taxon>
        <taxon>Nonlabens</taxon>
    </lineage>
</organism>
<protein>
    <recommendedName>
        <fullName evidence="10">Endonuclease III</fullName>
        <ecNumber evidence="10">4.2.99.18</ecNumber>
    </recommendedName>
    <alternativeName>
        <fullName evidence="10">DNA-(apurinic or apyrimidinic site) lyase</fullName>
    </alternativeName>
</protein>
<dbReference type="Gene3D" id="1.10.340.30">
    <property type="entry name" value="Hypothetical protein, domain 2"/>
    <property type="match status" value="1"/>
</dbReference>
<dbReference type="Proteomes" id="UP000239747">
    <property type="component" value="Unassembled WGS sequence"/>
</dbReference>
<evidence type="ECO:0000256" key="10">
    <source>
        <dbReference type="HAMAP-Rule" id="MF_00942"/>
    </source>
</evidence>
<comment type="similarity">
    <text evidence="1 10">Belongs to the Nth/MutY family.</text>
</comment>
<dbReference type="InterPro" id="IPR023170">
    <property type="entry name" value="HhH_base_excis_C"/>
</dbReference>